<dbReference type="GO" id="GO:0016787">
    <property type="term" value="F:hydrolase activity"/>
    <property type="evidence" value="ECO:0007669"/>
    <property type="project" value="UniProtKB-KW"/>
</dbReference>
<dbReference type="Gene3D" id="3.90.850.10">
    <property type="entry name" value="Fumarylacetoacetase-like, C-terminal domain"/>
    <property type="match status" value="1"/>
</dbReference>
<dbReference type="OrthoDB" id="3766879at2"/>
<comment type="caution">
    <text evidence="2">The sequence shown here is derived from an EMBL/GenBank/DDBJ whole genome shotgun (WGS) entry which is preliminary data.</text>
</comment>
<accession>A0A371NYS6</accession>
<keyword evidence="3" id="KW-1185">Reference proteome</keyword>
<evidence type="ECO:0000313" key="3">
    <source>
        <dbReference type="Proteomes" id="UP000265581"/>
    </source>
</evidence>
<gene>
    <name evidence="2" type="ORF">DX116_18430</name>
</gene>
<organism evidence="2 3">
    <name type="scientific">Aeromicrobium endophyticum</name>
    <dbReference type="NCBI Taxonomy" id="2292704"/>
    <lineage>
        <taxon>Bacteria</taxon>
        <taxon>Bacillati</taxon>
        <taxon>Actinomycetota</taxon>
        <taxon>Actinomycetes</taxon>
        <taxon>Propionibacteriales</taxon>
        <taxon>Nocardioidaceae</taxon>
        <taxon>Aeromicrobium</taxon>
    </lineage>
</organism>
<dbReference type="RefSeq" id="WP_119705767.1">
    <property type="nucleotide sequence ID" value="NZ_JBHSOI010000001.1"/>
</dbReference>
<dbReference type="EMBL" id="QUBR01000003">
    <property type="protein sequence ID" value="REK68844.1"/>
    <property type="molecule type" value="Genomic_DNA"/>
</dbReference>
<evidence type="ECO:0000259" key="1">
    <source>
        <dbReference type="Pfam" id="PF01557"/>
    </source>
</evidence>
<proteinExistence type="predicted"/>
<sequence>MRFMTFSDDGDERLAVADGDTVHALAEGTTLLGLLRQGGDALRRAGEDALAQLGEGLSPDTLEVLAPIPTPPTVRDFMTFEQHVEGAIRLADPEATVPEQWYTAPIFYFTNPYATVGPYDDVPLPPEETLFDFELEVAAVVGGSGRDLGVAEAEDLIAGYMILNDWSARSIQFKEMTVRLGPSKGKDSATSMGPWFVTPDELEPFRHGTAFDLSMRAYVNGELIGTDTWSNMAFSYGQMIAYASRGTEVRPGDVFGSGTAGDGCLAEAWGNKGYDAHSPLAPGDVVTLEVDGLGTQRSTIVVRSQPARGTEIYRTEAARR</sequence>
<feature type="domain" description="Fumarylacetoacetase-like C-terminal" evidence="1">
    <location>
        <begin position="77"/>
        <end position="301"/>
    </location>
</feature>
<dbReference type="AlphaFoldDB" id="A0A371NYS6"/>
<dbReference type="PANTHER" id="PTHR43211:SF1">
    <property type="entry name" value="BLL6422 PROTEIN"/>
    <property type="match status" value="1"/>
</dbReference>
<reference evidence="2 3" key="1">
    <citation type="submission" date="2018-08" db="EMBL/GenBank/DDBJ databases">
        <title>Aeromicrobium sp. M2KJ-4, whole genome shotgun sequence.</title>
        <authorList>
            <person name="Tuo L."/>
        </authorList>
    </citation>
    <scope>NUCLEOTIDE SEQUENCE [LARGE SCALE GENOMIC DNA]</scope>
    <source>
        <strain evidence="2 3">M2KJ-4</strain>
    </source>
</reference>
<dbReference type="SUPFAM" id="SSF56529">
    <property type="entry name" value="FAH"/>
    <property type="match status" value="1"/>
</dbReference>
<dbReference type="InterPro" id="IPR011234">
    <property type="entry name" value="Fumarylacetoacetase-like_C"/>
</dbReference>
<protein>
    <submittedName>
        <fullName evidence="2">Fumarylacetoacetate hydrolase family protein</fullName>
    </submittedName>
</protein>
<dbReference type="Pfam" id="PF01557">
    <property type="entry name" value="FAA_hydrolase"/>
    <property type="match status" value="1"/>
</dbReference>
<evidence type="ECO:0000313" key="2">
    <source>
        <dbReference type="EMBL" id="REK68844.1"/>
    </source>
</evidence>
<dbReference type="PANTHER" id="PTHR43211">
    <property type="entry name" value="FUMARYLACETOACETATE HYDROLASE"/>
    <property type="match status" value="1"/>
</dbReference>
<keyword evidence="2" id="KW-0378">Hydrolase</keyword>
<name>A0A371NYS6_9ACTN</name>
<dbReference type="Proteomes" id="UP000265581">
    <property type="component" value="Unassembled WGS sequence"/>
</dbReference>
<dbReference type="InterPro" id="IPR036663">
    <property type="entry name" value="Fumarylacetoacetase_C_sf"/>
</dbReference>